<sequence>MTNTTYDDNDSKALYNTAWAVLKTSASQNLTGWYDETFHSCNTGYITGAQMCTATIDFTGTHIALYGDANPAQGRFFCYLDGEPWNWFDGSEFLTGKYTKLSLDHLRCSVKGISNGSHRLVFGQDKISAGTNGITLDYFVIDDLTAAGDSAVWTSEFASTTPQTGYANTTAIPSTISSTSSPISTASSTESSSPSSTSTPSSGGGGISAATGAGIGVGVGAVGLAVLGLVIWLFCRRRRGISGAKSSGSLSTTHDLDNMTMRSAAPGGVVPYTSYSPVAQGGSPGLPEIQPAGEVQPYSSTAPYVSRSQAGSQFAGLEDPQTFSSRGGR</sequence>
<proteinExistence type="predicted"/>
<organism evidence="7 8">
    <name type="scientific">Leucosporidium creatinivorum</name>
    <dbReference type="NCBI Taxonomy" id="106004"/>
    <lineage>
        <taxon>Eukaryota</taxon>
        <taxon>Fungi</taxon>
        <taxon>Dikarya</taxon>
        <taxon>Basidiomycota</taxon>
        <taxon>Pucciniomycotina</taxon>
        <taxon>Microbotryomycetes</taxon>
        <taxon>Leucosporidiales</taxon>
        <taxon>Leucosporidium</taxon>
    </lineage>
</organism>
<protein>
    <recommendedName>
        <fullName evidence="9">Mid2 domain-containing protein</fullName>
    </recommendedName>
</protein>
<feature type="compositionally biased region" description="Low complexity" evidence="5">
    <location>
        <begin position="169"/>
        <end position="201"/>
    </location>
</feature>
<evidence type="ECO:0000256" key="5">
    <source>
        <dbReference type="SAM" id="MobiDB-lite"/>
    </source>
</evidence>
<feature type="region of interest" description="Disordered" evidence="5">
    <location>
        <begin position="281"/>
        <end position="329"/>
    </location>
</feature>
<accession>A0A1Y2G309</accession>
<dbReference type="STRING" id="106004.A0A1Y2G309"/>
<dbReference type="GO" id="GO:0071944">
    <property type="term" value="C:cell periphery"/>
    <property type="evidence" value="ECO:0007669"/>
    <property type="project" value="UniProtKB-ARBA"/>
</dbReference>
<keyword evidence="8" id="KW-1185">Reference proteome</keyword>
<feature type="compositionally biased region" description="Polar residues" evidence="5">
    <location>
        <begin position="297"/>
        <end position="312"/>
    </location>
</feature>
<feature type="region of interest" description="Disordered" evidence="5">
    <location>
        <begin position="161"/>
        <end position="204"/>
    </location>
</feature>
<comment type="subcellular location">
    <subcellularLocation>
        <location evidence="1">Membrane</location>
        <topology evidence="1">Single-pass membrane protein</topology>
    </subcellularLocation>
</comment>
<dbReference type="PANTHER" id="PTHR15549">
    <property type="entry name" value="PAIRED IMMUNOGLOBULIN-LIKE TYPE 2 RECEPTOR"/>
    <property type="match status" value="1"/>
</dbReference>
<evidence type="ECO:0000256" key="3">
    <source>
        <dbReference type="ARBA" id="ARBA00022989"/>
    </source>
</evidence>
<evidence type="ECO:0000256" key="1">
    <source>
        <dbReference type="ARBA" id="ARBA00004167"/>
    </source>
</evidence>
<dbReference type="Gene3D" id="2.60.120.260">
    <property type="entry name" value="Galactose-binding domain-like"/>
    <property type="match status" value="1"/>
</dbReference>
<dbReference type="Proteomes" id="UP000193467">
    <property type="component" value="Unassembled WGS sequence"/>
</dbReference>
<dbReference type="OrthoDB" id="3258237at2759"/>
<dbReference type="EMBL" id="MCGR01000006">
    <property type="protein sequence ID" value="ORY89340.1"/>
    <property type="molecule type" value="Genomic_DNA"/>
</dbReference>
<keyword evidence="3 6" id="KW-1133">Transmembrane helix</keyword>
<dbReference type="PANTHER" id="PTHR15549:SF26">
    <property type="entry name" value="AXIAL BUDDING PATTERN PROTEIN 2-RELATED"/>
    <property type="match status" value="1"/>
</dbReference>
<keyword evidence="2 6" id="KW-0812">Transmembrane</keyword>
<evidence type="ECO:0000256" key="4">
    <source>
        <dbReference type="ARBA" id="ARBA00023136"/>
    </source>
</evidence>
<dbReference type="InterPro" id="IPR051694">
    <property type="entry name" value="Immunoregulatory_rcpt-like"/>
</dbReference>
<evidence type="ECO:0000313" key="8">
    <source>
        <dbReference type="Proteomes" id="UP000193467"/>
    </source>
</evidence>
<reference evidence="7 8" key="1">
    <citation type="submission" date="2016-07" db="EMBL/GenBank/DDBJ databases">
        <title>Pervasive Adenine N6-methylation of Active Genes in Fungi.</title>
        <authorList>
            <consortium name="DOE Joint Genome Institute"/>
            <person name="Mondo S.J."/>
            <person name="Dannebaum R.O."/>
            <person name="Kuo R.C."/>
            <person name="Labutti K."/>
            <person name="Haridas S."/>
            <person name="Kuo A."/>
            <person name="Salamov A."/>
            <person name="Ahrendt S.R."/>
            <person name="Lipzen A."/>
            <person name="Sullivan W."/>
            <person name="Andreopoulos W.B."/>
            <person name="Clum A."/>
            <person name="Lindquist E."/>
            <person name="Daum C."/>
            <person name="Ramamoorthy G.K."/>
            <person name="Gryganskyi A."/>
            <person name="Culley D."/>
            <person name="Magnuson J.K."/>
            <person name="James T.Y."/>
            <person name="O'Malley M.A."/>
            <person name="Stajich J.E."/>
            <person name="Spatafora J.W."/>
            <person name="Visel A."/>
            <person name="Grigoriev I.V."/>
        </authorList>
    </citation>
    <scope>NUCLEOTIDE SEQUENCE [LARGE SCALE GENOMIC DNA]</scope>
    <source>
        <strain evidence="7 8">62-1032</strain>
    </source>
</reference>
<feature type="compositionally biased region" description="Polar residues" evidence="5">
    <location>
        <begin position="244"/>
        <end position="253"/>
    </location>
</feature>
<comment type="caution">
    <text evidence="7">The sequence shown here is derived from an EMBL/GenBank/DDBJ whole genome shotgun (WGS) entry which is preliminary data.</text>
</comment>
<name>A0A1Y2G309_9BASI</name>
<evidence type="ECO:0008006" key="9">
    <source>
        <dbReference type="Google" id="ProtNLM"/>
    </source>
</evidence>
<evidence type="ECO:0000313" key="7">
    <source>
        <dbReference type="EMBL" id="ORY89340.1"/>
    </source>
</evidence>
<evidence type="ECO:0000256" key="6">
    <source>
        <dbReference type="SAM" id="Phobius"/>
    </source>
</evidence>
<dbReference type="GO" id="GO:0016020">
    <property type="term" value="C:membrane"/>
    <property type="evidence" value="ECO:0007669"/>
    <property type="project" value="UniProtKB-SubCell"/>
</dbReference>
<evidence type="ECO:0000256" key="2">
    <source>
        <dbReference type="ARBA" id="ARBA00022692"/>
    </source>
</evidence>
<feature type="transmembrane region" description="Helical" evidence="6">
    <location>
        <begin position="215"/>
        <end position="235"/>
    </location>
</feature>
<gene>
    <name evidence="7" type="ORF">BCR35DRAFT_329274</name>
</gene>
<dbReference type="AlphaFoldDB" id="A0A1Y2G309"/>
<feature type="region of interest" description="Disordered" evidence="5">
    <location>
        <begin position="242"/>
        <end position="262"/>
    </location>
</feature>
<keyword evidence="4 6" id="KW-0472">Membrane</keyword>
<dbReference type="InParanoid" id="A0A1Y2G309"/>